<dbReference type="AlphaFoldDB" id="A0A8S1F4P9"/>
<dbReference type="Pfam" id="PF00561">
    <property type="entry name" value="Abhydrolase_1"/>
    <property type="match status" value="1"/>
</dbReference>
<gene>
    <name evidence="4" type="ORF">CBOVIS_LOCUS10434</name>
</gene>
<evidence type="ECO:0000256" key="1">
    <source>
        <dbReference type="SAM" id="MobiDB-lite"/>
    </source>
</evidence>
<dbReference type="OrthoDB" id="10249433at2759"/>
<name>A0A8S1F4P9_9PELO</name>
<evidence type="ECO:0000313" key="5">
    <source>
        <dbReference type="Proteomes" id="UP000494206"/>
    </source>
</evidence>
<comment type="caution">
    <text evidence="4">The sequence shown here is derived from an EMBL/GenBank/DDBJ whole genome shotgun (WGS) entry which is preliminary data.</text>
</comment>
<organism evidence="4 5">
    <name type="scientific">Caenorhabditis bovis</name>
    <dbReference type="NCBI Taxonomy" id="2654633"/>
    <lineage>
        <taxon>Eukaryota</taxon>
        <taxon>Metazoa</taxon>
        <taxon>Ecdysozoa</taxon>
        <taxon>Nematoda</taxon>
        <taxon>Chromadorea</taxon>
        <taxon>Rhabditida</taxon>
        <taxon>Rhabditina</taxon>
        <taxon>Rhabditomorpha</taxon>
        <taxon>Rhabditoidea</taxon>
        <taxon>Rhabditidae</taxon>
        <taxon>Peloderinae</taxon>
        <taxon>Caenorhabditis</taxon>
    </lineage>
</organism>
<dbReference type="PANTHER" id="PTHR12277">
    <property type="entry name" value="ALPHA/BETA HYDROLASE DOMAIN-CONTAINING PROTEIN"/>
    <property type="match status" value="1"/>
</dbReference>
<dbReference type="InterPro" id="IPR029058">
    <property type="entry name" value="AB_hydrolase_fold"/>
</dbReference>
<dbReference type="GO" id="GO:0008474">
    <property type="term" value="F:palmitoyl-(protein) hydrolase activity"/>
    <property type="evidence" value="ECO:0007669"/>
    <property type="project" value="TreeGrafter"/>
</dbReference>
<dbReference type="SUPFAM" id="SSF53474">
    <property type="entry name" value="alpha/beta-Hydrolases"/>
    <property type="match status" value="1"/>
</dbReference>
<evidence type="ECO:0000256" key="2">
    <source>
        <dbReference type="SAM" id="Phobius"/>
    </source>
</evidence>
<feature type="region of interest" description="Disordered" evidence="1">
    <location>
        <begin position="1"/>
        <end position="29"/>
    </location>
</feature>
<reference evidence="4 5" key="1">
    <citation type="submission" date="2020-04" db="EMBL/GenBank/DDBJ databases">
        <authorList>
            <person name="Laetsch R D."/>
            <person name="Stevens L."/>
            <person name="Kumar S."/>
            <person name="Blaxter L. M."/>
        </authorList>
    </citation>
    <scope>NUCLEOTIDE SEQUENCE [LARGE SCALE GENOMIC DNA]</scope>
</reference>
<keyword evidence="2" id="KW-0472">Membrane</keyword>
<accession>A0A8S1F4P9</accession>
<keyword evidence="2" id="KW-1133">Transmembrane helix</keyword>
<protein>
    <recommendedName>
        <fullName evidence="3">AB hydrolase-1 domain-containing protein</fullName>
    </recommendedName>
</protein>
<dbReference type="PANTHER" id="PTHR12277:SF56">
    <property type="entry name" value="AB HYDROLASE-1 DOMAIN-CONTAINING PROTEIN"/>
    <property type="match status" value="1"/>
</dbReference>
<dbReference type="GO" id="GO:0005886">
    <property type="term" value="C:plasma membrane"/>
    <property type="evidence" value="ECO:0007669"/>
    <property type="project" value="TreeGrafter"/>
</dbReference>
<dbReference type="Gene3D" id="3.40.50.1820">
    <property type="entry name" value="alpha/beta hydrolase"/>
    <property type="match status" value="1"/>
</dbReference>
<proteinExistence type="predicted"/>
<keyword evidence="2" id="KW-0812">Transmembrane</keyword>
<keyword evidence="5" id="KW-1185">Reference proteome</keyword>
<dbReference type="Proteomes" id="UP000494206">
    <property type="component" value="Unassembled WGS sequence"/>
</dbReference>
<feature type="transmembrane region" description="Helical" evidence="2">
    <location>
        <begin position="101"/>
        <end position="120"/>
    </location>
</feature>
<evidence type="ECO:0000259" key="3">
    <source>
        <dbReference type="Pfam" id="PF00561"/>
    </source>
</evidence>
<feature type="domain" description="AB hydrolase-1" evidence="3">
    <location>
        <begin position="238"/>
        <end position="337"/>
    </location>
</feature>
<evidence type="ECO:0000313" key="4">
    <source>
        <dbReference type="EMBL" id="CAB3408685.1"/>
    </source>
</evidence>
<dbReference type="InterPro" id="IPR000073">
    <property type="entry name" value="AB_hydrolase_1"/>
</dbReference>
<sequence>MRIEKNAFRNSEVSMKKKKKKEKKENMNIRQSAGQCSEIHFSADTYQIETNSLSANVNPEDYATIVSNLQSAVCVNVARRIACPAHDAKLWSDIPPQPFSLARFMQKILCLILSLFYIILPPWPPKMFRKVVFCYPQRGKYYYLIGKKGNEKKACFRASEAKGMDHLSICLPQMIKPKVRAVDVFYHLLRCKVFVLPYNKREHICAMELYCEQSVRWLHRDKNRKRIRSPNLIIFAQPNSSDLGCCLMMDPNFADIADFLQCDLLIFDYPGYGVSEGTANEKNIYAAIDAVIKYATEALKYPLDKIILIGFSLGTAAMVHVAGTHKVAALVLIAPFTSFFRILCRKPTLIKPWIDMFPSLEKASGISCPTLICHGERDVIVSHKHGMHLQTTIPDCELHLLKDASHQGIFCEREMWDKIEEFLGTRVGITRNWIEHLRSESSFSEVSEVCQKS</sequence>
<dbReference type="GO" id="GO:0010008">
    <property type="term" value="C:endosome membrane"/>
    <property type="evidence" value="ECO:0007669"/>
    <property type="project" value="TreeGrafter"/>
</dbReference>
<dbReference type="EMBL" id="CADEPM010000007">
    <property type="protein sequence ID" value="CAB3408685.1"/>
    <property type="molecule type" value="Genomic_DNA"/>
</dbReference>